<evidence type="ECO:0000313" key="2">
    <source>
        <dbReference type="Proteomes" id="UP000579812"/>
    </source>
</evidence>
<dbReference type="Proteomes" id="UP000579812">
    <property type="component" value="Unassembled WGS sequence"/>
</dbReference>
<dbReference type="PANTHER" id="PTHR38706">
    <property type="entry name" value="SI:CH211-198C19.1-RELATED"/>
    <property type="match status" value="1"/>
</dbReference>
<dbReference type="EMBL" id="JAAMOB010000001">
    <property type="protein sequence ID" value="KAF4118332.1"/>
    <property type="molecule type" value="Genomic_DNA"/>
</dbReference>
<sequence length="239" mass="27936">MVREHSPTTIHCVSLCSPRVHGIIKINNRITARNLEDQSSPYKLSIMVSTLNELSQLKYSGFGQPRPRHGLNLLYWFAKDYICFSNRDIVPMYRPRNGDFGFHPYYNRIEDDDDHIVPLQNLPYYEVGNLNARGADKLPNYVRENYSQSYPESNRDRIIVRQDASGNFNRVYVTEHSDPRRFASSRTFRVSQGLLQNIQNMSREQYLKLTSNTQEDHARFTQQHCNIETAPDNSWCTIL</sequence>
<gene>
    <name evidence="1" type="ORF">G5714_000383</name>
</gene>
<accession>A0A7J6DG77</accession>
<name>A0A7J6DG77_9TELE</name>
<dbReference type="PANTHER" id="PTHR38706:SF2">
    <property type="match status" value="1"/>
</dbReference>
<reference evidence="1 2" key="1">
    <citation type="submission" date="2020-04" db="EMBL/GenBank/DDBJ databases">
        <title>Chromosome-level genome assembly of a cyprinid fish Onychostoma macrolepis by integration of Nanopore Sequencing, Bionano and Hi-C technology.</title>
        <authorList>
            <person name="Wang D."/>
        </authorList>
    </citation>
    <scope>NUCLEOTIDE SEQUENCE [LARGE SCALE GENOMIC DNA]</scope>
    <source>
        <strain evidence="1">SWU-2019</strain>
        <tissue evidence="1">Muscle</tissue>
    </source>
</reference>
<organism evidence="1 2">
    <name type="scientific">Onychostoma macrolepis</name>
    <dbReference type="NCBI Taxonomy" id="369639"/>
    <lineage>
        <taxon>Eukaryota</taxon>
        <taxon>Metazoa</taxon>
        <taxon>Chordata</taxon>
        <taxon>Craniata</taxon>
        <taxon>Vertebrata</taxon>
        <taxon>Euteleostomi</taxon>
        <taxon>Actinopterygii</taxon>
        <taxon>Neopterygii</taxon>
        <taxon>Teleostei</taxon>
        <taxon>Ostariophysi</taxon>
        <taxon>Cypriniformes</taxon>
        <taxon>Cyprinidae</taxon>
        <taxon>Acrossocheilinae</taxon>
        <taxon>Onychostoma</taxon>
    </lineage>
</organism>
<proteinExistence type="predicted"/>
<keyword evidence="2" id="KW-1185">Reference proteome</keyword>
<protein>
    <submittedName>
        <fullName evidence="1">Uncharacterized protein</fullName>
    </submittedName>
</protein>
<evidence type="ECO:0000313" key="1">
    <source>
        <dbReference type="EMBL" id="KAF4118332.1"/>
    </source>
</evidence>
<dbReference type="AlphaFoldDB" id="A0A7J6DG77"/>
<comment type="caution">
    <text evidence="1">The sequence shown here is derived from an EMBL/GenBank/DDBJ whole genome shotgun (WGS) entry which is preliminary data.</text>
</comment>